<dbReference type="RefSeq" id="XP_044946285.1">
    <property type="nucleotide sequence ID" value="XM_045090350.1"/>
</dbReference>
<evidence type="ECO:0000256" key="1">
    <source>
        <dbReference type="ARBA" id="ARBA00010975"/>
    </source>
</evidence>
<sequence>MQGGKSSSAVGAAKEAVANVGASAWAGKEKTKAVVQETVKKAKAHDPAAKAEAEARKQERIHEVEAAKQDAMRHNAAAKEHATAASYHPTAGAAVDPRDVEVEGATQAGRHNAAAMEHATAGACVDAHDVEVEGARSRAGSSDDGYLPVTGAGHAVGEGGGHQLPARGTPGGRSA</sequence>
<proteinExistence type="evidence at transcript level"/>
<dbReference type="Gramene" id="HORVU.MOREX.r2.5HG0389930.1">
    <property type="protein sequence ID" value="HORVU.MOREX.r2.5HG0389930.1.CDS.1"/>
    <property type="gene ID" value="HORVU.MOREX.r2.5HG0389930"/>
</dbReference>
<evidence type="ECO:0000313" key="5">
    <source>
        <dbReference type="Proteomes" id="UP000011116"/>
    </source>
</evidence>
<reference evidence="4" key="3">
    <citation type="submission" date="2020-10" db="EMBL/GenBank/DDBJ databases">
        <authorList>
            <person name="Scholz U."/>
            <person name="Mascher M."/>
            <person name="Fiebig A."/>
        </authorList>
    </citation>
    <scope>NUCLEOTIDE SEQUENCE [LARGE SCALE GENOMIC DNA]</scope>
    <source>
        <strain evidence="4">cv. Morex</strain>
    </source>
</reference>
<dbReference type="PaxDb" id="4513-MLOC_68317.1"/>
<dbReference type="Gramene" id="HORVU.MOREX.r3.5HG0470900.1">
    <property type="protein sequence ID" value="HORVU.MOREX.r3.5HG0470900.1.CDS1"/>
    <property type="gene ID" value="HORVU.MOREX.r3.5HG0470900"/>
</dbReference>
<keyword evidence="5" id="KW-1185">Reference proteome</keyword>
<evidence type="ECO:0000313" key="3">
    <source>
        <dbReference type="EMBL" id="BAK07925.1"/>
    </source>
</evidence>
<dbReference type="STRING" id="112509.F2EKQ3"/>
<comment type="similarity">
    <text evidence="1">Belongs to the LEA type 1 family.</text>
</comment>
<name>F2EKQ3_HORVV</name>
<dbReference type="AlphaFoldDB" id="F2EKQ3"/>
<reference evidence="4" key="4">
    <citation type="submission" date="2022-01" db="UniProtKB">
        <authorList>
            <consortium name="EnsemblPlants"/>
        </authorList>
    </citation>
    <scope>IDENTIFICATION</scope>
    <source>
        <strain evidence="4">subsp. vulgare</strain>
    </source>
</reference>
<organism evidence="3">
    <name type="scientific">Hordeum vulgare subsp. vulgare</name>
    <name type="common">Domesticated barley</name>
    <dbReference type="NCBI Taxonomy" id="112509"/>
    <lineage>
        <taxon>Eukaryota</taxon>
        <taxon>Viridiplantae</taxon>
        <taxon>Streptophyta</taxon>
        <taxon>Embryophyta</taxon>
        <taxon>Tracheophyta</taxon>
        <taxon>Spermatophyta</taxon>
        <taxon>Magnoliopsida</taxon>
        <taxon>Liliopsida</taxon>
        <taxon>Poales</taxon>
        <taxon>Poaceae</taxon>
        <taxon>BOP clade</taxon>
        <taxon>Pooideae</taxon>
        <taxon>Triticodae</taxon>
        <taxon>Triticeae</taxon>
        <taxon>Hordeinae</taxon>
        <taxon>Hordeum</taxon>
    </lineage>
</organism>
<dbReference type="Pfam" id="PF03760">
    <property type="entry name" value="LEA_1"/>
    <property type="match status" value="1"/>
</dbReference>
<dbReference type="GeneID" id="123395358"/>
<dbReference type="InterPro" id="IPR005513">
    <property type="entry name" value="LEA_1"/>
</dbReference>
<dbReference type="GO" id="GO:0009793">
    <property type="term" value="P:embryo development ending in seed dormancy"/>
    <property type="evidence" value="ECO:0007669"/>
    <property type="project" value="InterPro"/>
</dbReference>
<dbReference type="SMR" id="F2EKQ3"/>
<reference evidence="5" key="2">
    <citation type="journal article" date="2012" name="Nature">
        <title>A physical, genetic and functional sequence assembly of the barley genome.</title>
        <authorList>
            <consortium name="The International Barley Genome Sequencing Consortium"/>
            <person name="Mayer K.F."/>
            <person name="Waugh R."/>
            <person name="Brown J.W."/>
            <person name="Schulman A."/>
            <person name="Langridge P."/>
            <person name="Platzer M."/>
            <person name="Fincher G.B."/>
            <person name="Muehlbauer G.J."/>
            <person name="Sato K."/>
            <person name="Close T.J."/>
            <person name="Wise R.P."/>
            <person name="Stein N."/>
        </authorList>
    </citation>
    <scope>NUCLEOTIDE SEQUENCE [LARGE SCALE GENOMIC DNA]</scope>
    <source>
        <strain evidence="5">cv. Morex</strain>
    </source>
</reference>
<protein>
    <submittedName>
        <fullName evidence="3">Predicted protein</fullName>
    </submittedName>
</protein>
<dbReference type="KEGG" id="hvg:123395358"/>
<dbReference type="eggNOG" id="ENOG502T220">
    <property type="taxonomic scope" value="Eukaryota"/>
</dbReference>
<dbReference type="Proteomes" id="UP000011116">
    <property type="component" value="Chromosome 5H"/>
</dbReference>
<dbReference type="ExpressionAtlas" id="F2EKQ3">
    <property type="expression patterns" value="baseline and differential"/>
</dbReference>
<evidence type="ECO:0000256" key="2">
    <source>
        <dbReference type="SAM" id="MobiDB-lite"/>
    </source>
</evidence>
<dbReference type="EnsemblPlants" id="HORVU.MOREX.r3.5HG0470900.1">
    <property type="protein sequence ID" value="HORVU.MOREX.r3.5HG0470900.1.CDS1"/>
    <property type="gene ID" value="HORVU.MOREX.r3.5HG0470900"/>
</dbReference>
<accession>F2EKQ3</accession>
<feature type="region of interest" description="Disordered" evidence="2">
    <location>
        <begin position="134"/>
        <end position="175"/>
    </location>
</feature>
<reference evidence="3" key="1">
    <citation type="journal article" date="2011" name="Plant Physiol.">
        <title>Comprehensive sequence analysis of 24,783 barley full-length cDNAs derived from 12 clone libraries.</title>
        <authorList>
            <person name="Matsumoto T."/>
            <person name="Tanaka T."/>
            <person name="Sakai H."/>
            <person name="Amano N."/>
            <person name="Kanamori H."/>
            <person name="Kurita K."/>
            <person name="Kikuta A."/>
            <person name="Kamiya K."/>
            <person name="Yamamoto M."/>
            <person name="Ikawa H."/>
            <person name="Fujii N."/>
            <person name="Hori K."/>
            <person name="Itoh T."/>
            <person name="Sato K."/>
        </authorList>
    </citation>
    <scope>NUCLEOTIDE SEQUENCE</scope>
    <source>
        <tissue evidence="3">Seed</tissue>
    </source>
</reference>
<dbReference type="OrthoDB" id="758082at2759"/>
<evidence type="ECO:0000313" key="4">
    <source>
        <dbReference type="EnsemblPlants" id="HORVU.MOREX.r3.5HG0470900.1.CDS1"/>
    </source>
</evidence>
<dbReference type="PANTHER" id="PTHR33493">
    <property type="entry name" value="LATE EMBRYOGENESIS ABUNDANT PROTEIN 6-RELATED"/>
    <property type="match status" value="1"/>
</dbReference>
<gene>
    <name evidence="4" type="primary">LOC123395358</name>
</gene>
<feature type="region of interest" description="Disordered" evidence="2">
    <location>
        <begin position="37"/>
        <end position="59"/>
    </location>
</feature>
<dbReference type="EMBL" id="AK376731">
    <property type="protein sequence ID" value="BAK07925.1"/>
    <property type="molecule type" value="mRNA"/>
</dbReference>
<dbReference type="PANTHER" id="PTHR33493:SF33">
    <property type="entry name" value="OS09G0278000 PROTEIN"/>
    <property type="match status" value="1"/>
</dbReference>